<dbReference type="SUPFAM" id="SSF52540">
    <property type="entry name" value="P-loop containing nucleoside triphosphate hydrolases"/>
    <property type="match status" value="1"/>
</dbReference>
<sequence length="73" mass="8105">MTAHRSQGQTMTHAIVDIGSSINTQAAYVMVSRATSLDGLLIFQPFQKSVIQRGLPEEVHVEFHRLEIAALRT</sequence>
<organism evidence="1 2">
    <name type="scientific">Coprinellus micaceus</name>
    <name type="common">Glistening ink-cap mushroom</name>
    <name type="synonym">Coprinus micaceus</name>
    <dbReference type="NCBI Taxonomy" id="71717"/>
    <lineage>
        <taxon>Eukaryota</taxon>
        <taxon>Fungi</taxon>
        <taxon>Dikarya</taxon>
        <taxon>Basidiomycota</taxon>
        <taxon>Agaricomycotina</taxon>
        <taxon>Agaricomycetes</taxon>
        <taxon>Agaricomycetidae</taxon>
        <taxon>Agaricales</taxon>
        <taxon>Agaricineae</taxon>
        <taxon>Psathyrellaceae</taxon>
        <taxon>Coprinellus</taxon>
    </lineage>
</organism>
<evidence type="ECO:0000313" key="2">
    <source>
        <dbReference type="Proteomes" id="UP000298030"/>
    </source>
</evidence>
<comment type="caution">
    <text evidence="1">The sequence shown here is derived from an EMBL/GenBank/DDBJ whole genome shotgun (WGS) entry which is preliminary data.</text>
</comment>
<name>A0A4Y7SBL8_COPMI</name>
<dbReference type="Proteomes" id="UP000298030">
    <property type="component" value="Unassembled WGS sequence"/>
</dbReference>
<keyword evidence="2" id="KW-1185">Reference proteome</keyword>
<protein>
    <recommendedName>
        <fullName evidence="3">UvrD-like helicase C-terminal domain-containing protein</fullName>
    </recommendedName>
</protein>
<dbReference type="InterPro" id="IPR027417">
    <property type="entry name" value="P-loop_NTPase"/>
</dbReference>
<dbReference type="AlphaFoldDB" id="A0A4Y7SBL8"/>
<evidence type="ECO:0008006" key="3">
    <source>
        <dbReference type="Google" id="ProtNLM"/>
    </source>
</evidence>
<reference evidence="1 2" key="1">
    <citation type="journal article" date="2019" name="Nat. Ecol. Evol.">
        <title>Megaphylogeny resolves global patterns of mushroom evolution.</title>
        <authorList>
            <person name="Varga T."/>
            <person name="Krizsan K."/>
            <person name="Foldi C."/>
            <person name="Dima B."/>
            <person name="Sanchez-Garcia M."/>
            <person name="Sanchez-Ramirez S."/>
            <person name="Szollosi G.J."/>
            <person name="Szarkandi J.G."/>
            <person name="Papp V."/>
            <person name="Albert L."/>
            <person name="Andreopoulos W."/>
            <person name="Angelini C."/>
            <person name="Antonin V."/>
            <person name="Barry K.W."/>
            <person name="Bougher N.L."/>
            <person name="Buchanan P."/>
            <person name="Buyck B."/>
            <person name="Bense V."/>
            <person name="Catcheside P."/>
            <person name="Chovatia M."/>
            <person name="Cooper J."/>
            <person name="Damon W."/>
            <person name="Desjardin D."/>
            <person name="Finy P."/>
            <person name="Geml J."/>
            <person name="Haridas S."/>
            <person name="Hughes K."/>
            <person name="Justo A."/>
            <person name="Karasinski D."/>
            <person name="Kautmanova I."/>
            <person name="Kiss B."/>
            <person name="Kocsube S."/>
            <person name="Kotiranta H."/>
            <person name="LaButti K.M."/>
            <person name="Lechner B.E."/>
            <person name="Liimatainen K."/>
            <person name="Lipzen A."/>
            <person name="Lukacs Z."/>
            <person name="Mihaltcheva S."/>
            <person name="Morgado L.N."/>
            <person name="Niskanen T."/>
            <person name="Noordeloos M.E."/>
            <person name="Ohm R.A."/>
            <person name="Ortiz-Santana B."/>
            <person name="Ovrebo C."/>
            <person name="Racz N."/>
            <person name="Riley R."/>
            <person name="Savchenko A."/>
            <person name="Shiryaev A."/>
            <person name="Soop K."/>
            <person name="Spirin V."/>
            <person name="Szebenyi C."/>
            <person name="Tomsovsky M."/>
            <person name="Tulloss R.E."/>
            <person name="Uehling J."/>
            <person name="Grigoriev I.V."/>
            <person name="Vagvolgyi C."/>
            <person name="Papp T."/>
            <person name="Martin F.M."/>
            <person name="Miettinen O."/>
            <person name="Hibbett D.S."/>
            <person name="Nagy L.G."/>
        </authorList>
    </citation>
    <scope>NUCLEOTIDE SEQUENCE [LARGE SCALE GENOMIC DNA]</scope>
    <source>
        <strain evidence="1 2">FP101781</strain>
    </source>
</reference>
<accession>A0A4Y7SBL8</accession>
<dbReference type="OrthoDB" id="432234at2759"/>
<feature type="non-terminal residue" evidence="1">
    <location>
        <position position="73"/>
    </location>
</feature>
<dbReference type="EMBL" id="QPFP01000229">
    <property type="protein sequence ID" value="TEB18783.1"/>
    <property type="molecule type" value="Genomic_DNA"/>
</dbReference>
<evidence type="ECO:0000313" key="1">
    <source>
        <dbReference type="EMBL" id="TEB18783.1"/>
    </source>
</evidence>
<gene>
    <name evidence="1" type="ORF">FA13DRAFT_1584374</name>
</gene>
<proteinExistence type="predicted"/>